<sequence length="117" mass="12777">MPDNEGKEGKGFGPRTTTQPLAQANKTRATCPLTISTSGMLSLEDLAPQSLNMKMEKEGGNSSKHILAFSHPFFPSLSLFISVFQSLLLCHQIDHPITVIMGEDLLLRISKPLEALL</sequence>
<reference evidence="2 3" key="1">
    <citation type="submission" date="2019-09" db="EMBL/GenBank/DDBJ databases">
        <authorList>
            <person name="Ou C."/>
        </authorList>
    </citation>
    <scope>NUCLEOTIDE SEQUENCE [LARGE SCALE GENOMIC DNA]</scope>
    <source>
        <strain evidence="2">S2</strain>
        <tissue evidence="2">Leaf</tissue>
    </source>
</reference>
<feature type="region of interest" description="Disordered" evidence="1">
    <location>
        <begin position="1"/>
        <end position="28"/>
    </location>
</feature>
<reference evidence="2 3" key="3">
    <citation type="submission" date="2019-11" db="EMBL/GenBank/DDBJ databases">
        <title>A de novo genome assembly of a pear dwarfing rootstock.</title>
        <authorList>
            <person name="Wang F."/>
            <person name="Wang J."/>
            <person name="Li S."/>
            <person name="Zhang Y."/>
            <person name="Fang M."/>
            <person name="Ma L."/>
            <person name="Zhao Y."/>
            <person name="Jiang S."/>
        </authorList>
    </citation>
    <scope>NUCLEOTIDE SEQUENCE [LARGE SCALE GENOMIC DNA]</scope>
    <source>
        <strain evidence="2">S2</strain>
        <tissue evidence="2">Leaf</tissue>
    </source>
</reference>
<protein>
    <submittedName>
        <fullName evidence="2">Uncharacterized protein</fullName>
    </submittedName>
</protein>
<feature type="compositionally biased region" description="Polar residues" evidence="1">
    <location>
        <begin position="15"/>
        <end position="28"/>
    </location>
</feature>
<comment type="caution">
    <text evidence="2">The sequence shown here is derived from an EMBL/GenBank/DDBJ whole genome shotgun (WGS) entry which is preliminary data.</text>
</comment>
<accession>A0A5N5GI13</accession>
<evidence type="ECO:0000313" key="3">
    <source>
        <dbReference type="Proteomes" id="UP000327157"/>
    </source>
</evidence>
<dbReference type="EMBL" id="SMOL01000402">
    <property type="protein sequence ID" value="KAB2615176.1"/>
    <property type="molecule type" value="Genomic_DNA"/>
</dbReference>
<feature type="compositionally biased region" description="Basic and acidic residues" evidence="1">
    <location>
        <begin position="1"/>
        <end position="10"/>
    </location>
</feature>
<proteinExistence type="predicted"/>
<gene>
    <name evidence="2" type="ORF">D8674_021764</name>
</gene>
<name>A0A5N5GI13_9ROSA</name>
<evidence type="ECO:0000313" key="2">
    <source>
        <dbReference type="EMBL" id="KAB2615176.1"/>
    </source>
</evidence>
<organism evidence="2 3">
    <name type="scientific">Pyrus ussuriensis x Pyrus communis</name>
    <dbReference type="NCBI Taxonomy" id="2448454"/>
    <lineage>
        <taxon>Eukaryota</taxon>
        <taxon>Viridiplantae</taxon>
        <taxon>Streptophyta</taxon>
        <taxon>Embryophyta</taxon>
        <taxon>Tracheophyta</taxon>
        <taxon>Spermatophyta</taxon>
        <taxon>Magnoliopsida</taxon>
        <taxon>eudicotyledons</taxon>
        <taxon>Gunneridae</taxon>
        <taxon>Pentapetalae</taxon>
        <taxon>rosids</taxon>
        <taxon>fabids</taxon>
        <taxon>Rosales</taxon>
        <taxon>Rosaceae</taxon>
        <taxon>Amygdaloideae</taxon>
        <taxon>Maleae</taxon>
        <taxon>Pyrus</taxon>
    </lineage>
</organism>
<keyword evidence="3" id="KW-1185">Reference proteome</keyword>
<dbReference type="AlphaFoldDB" id="A0A5N5GI13"/>
<evidence type="ECO:0000256" key="1">
    <source>
        <dbReference type="SAM" id="MobiDB-lite"/>
    </source>
</evidence>
<reference evidence="3" key="2">
    <citation type="submission" date="2019-10" db="EMBL/GenBank/DDBJ databases">
        <title>A de novo genome assembly of a pear dwarfing rootstock.</title>
        <authorList>
            <person name="Wang F."/>
            <person name="Wang J."/>
            <person name="Li S."/>
            <person name="Zhang Y."/>
            <person name="Fang M."/>
            <person name="Ma L."/>
            <person name="Zhao Y."/>
            <person name="Jiang S."/>
        </authorList>
    </citation>
    <scope>NUCLEOTIDE SEQUENCE [LARGE SCALE GENOMIC DNA]</scope>
</reference>
<dbReference type="Proteomes" id="UP000327157">
    <property type="component" value="Chromosome 3"/>
</dbReference>